<dbReference type="GO" id="GO:0009306">
    <property type="term" value="P:protein secretion"/>
    <property type="evidence" value="ECO:0007669"/>
    <property type="project" value="TreeGrafter"/>
</dbReference>
<evidence type="ECO:0000256" key="1">
    <source>
        <dbReference type="ARBA" id="ARBA00023054"/>
    </source>
</evidence>
<accession>A0A8J6DLZ7</accession>
<dbReference type="GO" id="GO:0070971">
    <property type="term" value="C:endoplasmic reticulum exit site"/>
    <property type="evidence" value="ECO:0007669"/>
    <property type="project" value="TreeGrafter"/>
</dbReference>
<proteinExistence type="predicted"/>
<evidence type="ECO:0000313" key="4">
    <source>
        <dbReference type="Proteomes" id="UP000700334"/>
    </source>
</evidence>
<reference evidence="3" key="1">
    <citation type="journal article" date="2021" name="Evol. Appl.">
        <title>The genome of the Pyrenean desman and the effects of bottlenecks and inbreeding on the genomic landscape of an endangered species.</title>
        <authorList>
            <person name="Escoda L."/>
            <person name="Castresana J."/>
        </authorList>
    </citation>
    <scope>NUCLEOTIDE SEQUENCE</scope>
    <source>
        <strain evidence="3">IBE-C5619</strain>
    </source>
</reference>
<dbReference type="PANTHER" id="PTHR23158:SF38">
    <property type="entry name" value="MELANOMA INHIBITORY ACTIVITY PROTEIN 2"/>
    <property type="match status" value="1"/>
</dbReference>
<dbReference type="GO" id="GO:0006888">
    <property type="term" value="P:endoplasmic reticulum to Golgi vesicle-mediated transport"/>
    <property type="evidence" value="ECO:0007669"/>
    <property type="project" value="TreeGrafter"/>
</dbReference>
<feature type="coiled-coil region" evidence="2">
    <location>
        <begin position="48"/>
        <end position="89"/>
    </location>
</feature>
<dbReference type="InterPro" id="IPR051500">
    <property type="entry name" value="cTAGE_MIA/OTOR"/>
</dbReference>
<evidence type="ECO:0000256" key="2">
    <source>
        <dbReference type="SAM" id="Coils"/>
    </source>
</evidence>
<organism evidence="3 4">
    <name type="scientific">Galemys pyrenaicus</name>
    <name type="common">Iberian desman</name>
    <name type="synonym">Pyrenean desman</name>
    <dbReference type="NCBI Taxonomy" id="202257"/>
    <lineage>
        <taxon>Eukaryota</taxon>
        <taxon>Metazoa</taxon>
        <taxon>Chordata</taxon>
        <taxon>Craniata</taxon>
        <taxon>Vertebrata</taxon>
        <taxon>Euteleostomi</taxon>
        <taxon>Mammalia</taxon>
        <taxon>Eutheria</taxon>
        <taxon>Laurasiatheria</taxon>
        <taxon>Eulipotyphla</taxon>
        <taxon>Talpidae</taxon>
        <taxon>Galemys</taxon>
    </lineage>
</organism>
<keyword evidence="4" id="KW-1185">Reference proteome</keyword>
<name>A0A8J6DLZ7_GALPY</name>
<comment type="caution">
    <text evidence="3">The sequence shown here is derived from an EMBL/GenBank/DDBJ whole genome shotgun (WGS) entry which is preliminary data.</text>
</comment>
<dbReference type="AlphaFoldDB" id="A0A8J6DLZ7"/>
<gene>
    <name evidence="3" type="ORF">J0S82_007344</name>
</gene>
<dbReference type="OrthoDB" id="3548878at2759"/>
<dbReference type="EMBL" id="JAGFMF010011791">
    <property type="protein sequence ID" value="KAG8512645.1"/>
    <property type="molecule type" value="Genomic_DNA"/>
</dbReference>
<dbReference type="GO" id="GO:0035459">
    <property type="term" value="P:vesicle cargo loading"/>
    <property type="evidence" value="ECO:0007669"/>
    <property type="project" value="TreeGrafter"/>
</dbReference>
<dbReference type="PANTHER" id="PTHR23158">
    <property type="entry name" value="MELANOMA INHIBITORY ACTIVITY-RELATED"/>
    <property type="match status" value="1"/>
</dbReference>
<dbReference type="GO" id="GO:0005789">
    <property type="term" value="C:endoplasmic reticulum membrane"/>
    <property type="evidence" value="ECO:0007669"/>
    <property type="project" value="TreeGrafter"/>
</dbReference>
<evidence type="ECO:0000313" key="3">
    <source>
        <dbReference type="EMBL" id="KAG8512645.1"/>
    </source>
</evidence>
<dbReference type="Proteomes" id="UP000700334">
    <property type="component" value="Unassembled WGS sequence"/>
</dbReference>
<sequence length="308" mass="35530">MITWNWKKNESDDNNQPKRAIKKLIHASKLNASSKTLEGERNLIYTQLSEVDKTNEELTKYIKSLQNERDSLQSEYTQMETENQKHQTHSDSPLCPWVGGRGSKGPGILRIIRLLKKEETQTVIDLETSPITFWHGVHLCPRKKIHKMTIPYSTPLSGQPYVHPTLPPQGLIDYLDQQNSEILIFHCWIKQMGQNLLKWNAVEMTVENTVMYMGLTQLSHQSAPFIPAYVPSIRVVFLTGARDPFRRLGPPSSRKHAWSFQRLFSFEIVPSPTIFSIHSLKCLFTERFSLLSSPKHWIFPPIPISLQD</sequence>
<keyword evidence="1 2" id="KW-0175">Coiled coil</keyword>
<protein>
    <submittedName>
        <fullName evidence="3">CTAGE family member 2</fullName>
    </submittedName>
</protein>